<dbReference type="InterPro" id="IPR010723">
    <property type="entry name" value="HemN_C"/>
</dbReference>
<dbReference type="SFLD" id="SFLDG01065">
    <property type="entry name" value="anaerobic_coproporphyrinogen-I"/>
    <property type="match status" value="1"/>
</dbReference>
<dbReference type="Proteomes" id="UP000655420">
    <property type="component" value="Unassembled WGS sequence"/>
</dbReference>
<keyword evidence="2" id="KW-0408">Iron</keyword>
<keyword evidence="5" id="KW-1185">Reference proteome</keyword>
<dbReference type="InterPro" id="IPR058240">
    <property type="entry name" value="rSAM_sf"/>
</dbReference>
<sequence length="396" mass="42403">MGDLGASRAELSAADWRAGGFGVYVHWPFCLAKCPYCDFNSHVARVIDQDAWADALVAEMRHMRALTGARRAGTMFFGGGTPSLMAPRTVARLIEEADRLWGLAEGAEITLEANPTSVEAAKFQGYAAAGVNRVSMGVQALDDADLKALGRMHSVAEARAAFDIARAAFRRVSFDLIYARMGQTPEAWEAELRAAIGMAIDHLSLYQLTIEEGTRFFDLHRRGRLSVPEDAVAAEMYAITQSLAAEAGMPAYEVSNHAAPGTESRHNLVYWRSGDYAGIGPGAHGRVTRADGLRLATATERAPGAWMAAVACSGHALVEQTPLSAAEHGDEMVLMGLRLAEGISLARYAAVAGRPLDAARISAMEAEGLVERRGERLVATPAGRLVLDRLLGELLA</sequence>
<dbReference type="PANTHER" id="PTHR13932">
    <property type="entry name" value="COPROPORPHYRINIGEN III OXIDASE"/>
    <property type="match status" value="1"/>
</dbReference>
<dbReference type="GO" id="GO:0006779">
    <property type="term" value="P:porphyrin-containing compound biosynthetic process"/>
    <property type="evidence" value="ECO:0007669"/>
    <property type="project" value="InterPro"/>
</dbReference>
<evidence type="ECO:0000313" key="4">
    <source>
        <dbReference type="EMBL" id="MBK0400591.1"/>
    </source>
</evidence>
<dbReference type="SFLD" id="SFLDF00288">
    <property type="entry name" value="HemN-like__clustered_with_nucl"/>
    <property type="match status" value="1"/>
</dbReference>
<keyword evidence="2" id="KW-0349">Heme</keyword>
<dbReference type="Pfam" id="PF04055">
    <property type="entry name" value="Radical_SAM"/>
    <property type="match status" value="1"/>
</dbReference>
<dbReference type="SFLD" id="SFLDF00562">
    <property type="entry name" value="HemN-like__clustered_with_heat"/>
    <property type="match status" value="1"/>
</dbReference>
<comment type="subcellular location">
    <subcellularLocation>
        <location evidence="2">Cytoplasm</location>
    </subcellularLocation>
</comment>
<name>A0A8J7SG46_9RHOB</name>
<dbReference type="PANTHER" id="PTHR13932:SF5">
    <property type="entry name" value="RADICAL S-ADENOSYL METHIONINE DOMAIN-CONTAINING PROTEIN 1, MITOCHONDRIAL"/>
    <property type="match status" value="1"/>
</dbReference>
<feature type="domain" description="Radical SAM core" evidence="3">
    <location>
        <begin position="15"/>
        <end position="250"/>
    </location>
</feature>
<gene>
    <name evidence="4" type="ORF">H0I76_15435</name>
</gene>
<dbReference type="SUPFAM" id="SSF102114">
    <property type="entry name" value="Radical SAM enzymes"/>
    <property type="match status" value="1"/>
</dbReference>
<dbReference type="GO" id="GO:0051539">
    <property type="term" value="F:4 iron, 4 sulfur cluster binding"/>
    <property type="evidence" value="ECO:0007669"/>
    <property type="project" value="UniProtKB-UniRule"/>
</dbReference>
<keyword evidence="2" id="KW-0143">Chaperone</keyword>
<dbReference type="NCBIfam" id="TIGR00539">
    <property type="entry name" value="hemN_rel"/>
    <property type="match status" value="1"/>
</dbReference>
<evidence type="ECO:0000259" key="3">
    <source>
        <dbReference type="PROSITE" id="PS51918"/>
    </source>
</evidence>
<dbReference type="SFLD" id="SFLDS00029">
    <property type="entry name" value="Radical_SAM"/>
    <property type="match status" value="1"/>
</dbReference>
<dbReference type="InterPro" id="IPR034505">
    <property type="entry name" value="Coproporphyrinogen-III_oxidase"/>
</dbReference>
<dbReference type="Pfam" id="PF06969">
    <property type="entry name" value="HemN_C"/>
    <property type="match status" value="1"/>
</dbReference>
<keyword evidence="2" id="KW-0963">Cytoplasm</keyword>
<accession>A0A8J7SG46</accession>
<dbReference type="EMBL" id="JAEHHL010000009">
    <property type="protein sequence ID" value="MBK0400591.1"/>
    <property type="molecule type" value="Genomic_DNA"/>
</dbReference>
<dbReference type="GO" id="GO:0004109">
    <property type="term" value="F:coproporphyrinogen oxidase activity"/>
    <property type="evidence" value="ECO:0007669"/>
    <property type="project" value="InterPro"/>
</dbReference>
<dbReference type="InterPro" id="IPR004559">
    <property type="entry name" value="HemW-like"/>
</dbReference>
<dbReference type="SMART" id="SM00729">
    <property type="entry name" value="Elp3"/>
    <property type="match status" value="1"/>
</dbReference>
<dbReference type="RefSeq" id="WP_200611611.1">
    <property type="nucleotide sequence ID" value="NZ_JAEHHL010000009.1"/>
</dbReference>
<protein>
    <recommendedName>
        <fullName evidence="2">Heme chaperone HemW</fullName>
    </recommendedName>
</protein>
<dbReference type="Gene3D" id="3.30.750.200">
    <property type="match status" value="1"/>
</dbReference>
<dbReference type="CDD" id="cd01335">
    <property type="entry name" value="Radical_SAM"/>
    <property type="match status" value="1"/>
</dbReference>
<evidence type="ECO:0000256" key="2">
    <source>
        <dbReference type="RuleBase" id="RU364116"/>
    </source>
</evidence>
<dbReference type="InterPro" id="IPR006638">
    <property type="entry name" value="Elp3/MiaA/NifB-like_rSAM"/>
</dbReference>
<dbReference type="AlphaFoldDB" id="A0A8J7SG46"/>
<reference evidence="4" key="1">
    <citation type="submission" date="2020-12" db="EMBL/GenBank/DDBJ databases">
        <title>Bacterial taxonomy.</title>
        <authorList>
            <person name="Pan X."/>
        </authorList>
    </citation>
    <scope>NUCLEOTIDE SEQUENCE</scope>
    <source>
        <strain evidence="4">M0105</strain>
    </source>
</reference>
<dbReference type="GO" id="GO:0005737">
    <property type="term" value="C:cytoplasm"/>
    <property type="evidence" value="ECO:0007669"/>
    <property type="project" value="UniProtKB-SubCell"/>
</dbReference>
<dbReference type="GO" id="GO:0046872">
    <property type="term" value="F:metal ion binding"/>
    <property type="evidence" value="ECO:0007669"/>
    <property type="project" value="UniProtKB-UniRule"/>
</dbReference>
<evidence type="ECO:0000256" key="1">
    <source>
        <dbReference type="ARBA" id="ARBA00006100"/>
    </source>
</evidence>
<keyword evidence="2" id="KW-0004">4Fe-4S</keyword>
<comment type="caution">
    <text evidence="4">The sequence shown here is derived from an EMBL/GenBank/DDBJ whole genome shotgun (WGS) entry which is preliminary data.</text>
</comment>
<comment type="function">
    <text evidence="2">Probably acts as a heme chaperone, transferring heme to an unknown acceptor. Binds one molecule of heme per monomer, possibly covalently. Binds 1 [4Fe-4S] cluster. The cluster is coordinated with 3 cysteines and an exchangeable S-adenosyl-L-methionine.</text>
</comment>
<proteinExistence type="inferred from homology"/>
<keyword evidence="2" id="KW-0411">Iron-sulfur</keyword>
<keyword evidence="2" id="KW-0949">S-adenosyl-L-methionine</keyword>
<keyword evidence="2" id="KW-0479">Metal-binding</keyword>
<organism evidence="4 5">
    <name type="scientific">Thermohalobaculum xanthum</name>
    <dbReference type="NCBI Taxonomy" id="2753746"/>
    <lineage>
        <taxon>Bacteria</taxon>
        <taxon>Pseudomonadati</taxon>
        <taxon>Pseudomonadota</taxon>
        <taxon>Alphaproteobacteria</taxon>
        <taxon>Rhodobacterales</taxon>
        <taxon>Paracoccaceae</taxon>
        <taxon>Thermohalobaculum</taxon>
    </lineage>
</organism>
<dbReference type="InterPro" id="IPR007197">
    <property type="entry name" value="rSAM"/>
</dbReference>
<dbReference type="PROSITE" id="PS51918">
    <property type="entry name" value="RADICAL_SAM"/>
    <property type="match status" value="1"/>
</dbReference>
<comment type="similarity">
    <text evidence="1">Belongs to the anaerobic coproporphyrinogen-III oxidase family. HemW subfamily.</text>
</comment>
<evidence type="ECO:0000313" key="5">
    <source>
        <dbReference type="Proteomes" id="UP000655420"/>
    </source>
</evidence>